<organism evidence="1 2">
    <name type="scientific">Candidatus Synechococcus spongiarum 142</name>
    <dbReference type="NCBI Taxonomy" id="1608213"/>
    <lineage>
        <taxon>Bacteria</taxon>
        <taxon>Bacillati</taxon>
        <taxon>Cyanobacteriota</taxon>
        <taxon>Cyanophyceae</taxon>
        <taxon>Synechococcales</taxon>
        <taxon>Synechococcaceae</taxon>
        <taxon>Synechococcus</taxon>
    </lineage>
</organism>
<reference evidence="1 2" key="1">
    <citation type="submission" date="2015-01" db="EMBL/GenBank/DDBJ databases">
        <title>Lifestyle Evolution in Cyanobacterial Symbionts of Sponges.</title>
        <authorList>
            <person name="Burgsdorf I."/>
            <person name="Slaby B.M."/>
            <person name="Handley K.M."/>
            <person name="Haber M."/>
            <person name="Blom J."/>
            <person name="Marshall C.W."/>
            <person name="Gilbert J.A."/>
            <person name="Hentschel U."/>
            <person name="Steindler L."/>
        </authorList>
    </citation>
    <scope>NUCLEOTIDE SEQUENCE [LARGE SCALE GENOMIC DNA]</scope>
    <source>
        <strain evidence="1">142</strain>
    </source>
</reference>
<evidence type="ECO:0000313" key="2">
    <source>
        <dbReference type="Proteomes" id="UP000035054"/>
    </source>
</evidence>
<name>A0A6N3XD13_9SYNE</name>
<comment type="caution">
    <text evidence="1">The sequence shown here is derived from an EMBL/GenBank/DDBJ whole genome shotgun (WGS) entry which is preliminary data.</text>
</comment>
<dbReference type="AlphaFoldDB" id="A0A6N3XD13"/>
<evidence type="ECO:0000313" key="1">
    <source>
        <dbReference type="EMBL" id="KKZ14956.1"/>
    </source>
</evidence>
<accession>A0A6N3XD13</accession>
<dbReference type="Proteomes" id="UP000035054">
    <property type="component" value="Unassembled WGS sequence"/>
</dbReference>
<protein>
    <submittedName>
        <fullName evidence="1">Uncharacterized protein</fullName>
    </submittedName>
</protein>
<gene>
    <name evidence="1" type="ORF">TH68_03010</name>
</gene>
<proteinExistence type="predicted"/>
<dbReference type="EMBL" id="JXUO01000092">
    <property type="protein sequence ID" value="KKZ14956.1"/>
    <property type="molecule type" value="Genomic_DNA"/>
</dbReference>
<sequence length="91" mass="10375">MRRLKSEFLPEYSARDTFNLASELRHGCGRQVFDQEVNMVRFSIELQQLKAALLGNPHTDGVHGCQVLALQDSLVQYLVAKTKWPTSRDTL</sequence>